<keyword evidence="3" id="KW-1185">Reference proteome</keyword>
<protein>
    <submittedName>
        <fullName evidence="2">Uncharacterized protein</fullName>
    </submittedName>
</protein>
<dbReference type="OrthoDB" id="4966at2759"/>
<reference evidence="3" key="1">
    <citation type="journal article" date="2022" name="Microb. Genom.">
        <title>A global pangenome for the wheat fungal pathogen Pyrenophora tritici-repentis and prediction of effector protein structural homology.</title>
        <authorList>
            <person name="Moolhuijzen P.M."/>
            <person name="See P.T."/>
            <person name="Shi G."/>
            <person name="Powell H.R."/>
            <person name="Cockram J."/>
            <person name="Jorgensen L.N."/>
            <person name="Benslimane H."/>
            <person name="Strelkov S.E."/>
            <person name="Turner J."/>
            <person name="Liu Z."/>
            <person name="Moffat C.S."/>
        </authorList>
    </citation>
    <scope>NUCLEOTIDE SEQUENCE [LARGE SCALE GENOMIC DNA]</scope>
</reference>
<feature type="region of interest" description="Disordered" evidence="1">
    <location>
        <begin position="1"/>
        <end position="29"/>
    </location>
</feature>
<gene>
    <name evidence="2" type="ORF">Ptr86124_009483</name>
</gene>
<evidence type="ECO:0000313" key="3">
    <source>
        <dbReference type="Proteomes" id="UP000249757"/>
    </source>
</evidence>
<dbReference type="AlphaFoldDB" id="A0A922NCW8"/>
<feature type="compositionally biased region" description="Low complexity" evidence="1">
    <location>
        <begin position="61"/>
        <end position="77"/>
    </location>
</feature>
<feature type="region of interest" description="Disordered" evidence="1">
    <location>
        <begin position="56"/>
        <end position="77"/>
    </location>
</feature>
<accession>A0A922NCW8</accession>
<comment type="caution">
    <text evidence="2">The sequence shown here is derived from an EMBL/GenBank/DDBJ whole genome shotgun (WGS) entry which is preliminary data.</text>
</comment>
<proteinExistence type="predicted"/>
<name>A0A922NCW8_9PLEO</name>
<sequence length="430" mass="48999">MATPTPNDPHSGKGKNKRLAEDELPLPMATSDAAKEAGLNILSRHHNRSTNIATEFWGPETYPDTTPTTPTTPSSSSARPRFNVYKACLRHKDLFFQLVLRMPYKELVALYAIDKEFHFRLNHYSTYLIHEYVRRHAPLAGHIFSWVLFPDVCISDPMLRPMDGREWLARDVPSFRWVGLVLYRQKIVRSILTMLSMEGHRVPAACEAALMKYWCIMGMAQSRLRVAFVADKEIWTDKDLINFQLFLVKLDMRLSDPIRGNGTCALGPMLLSQKGLSTLWKVLSGKLKLNYENTSDMILRTYAAEELDFNANPMLGEEISTNVPLHEEGLLALEGWNLHGARMPLALNIILAESIRRKLHVEQYYLDFVLYGTADLKNGKNIPIPIRLRRDKQVKLPSEGMATKEMKEKIIGLFDKGFGTRVPGRPLAKH</sequence>
<evidence type="ECO:0000313" key="2">
    <source>
        <dbReference type="EMBL" id="KAI1511839.1"/>
    </source>
</evidence>
<dbReference type="EMBL" id="NRDI02000013">
    <property type="protein sequence ID" value="KAI1511839.1"/>
    <property type="molecule type" value="Genomic_DNA"/>
</dbReference>
<organism evidence="2 3">
    <name type="scientific">Pyrenophora tritici-repentis</name>
    <dbReference type="NCBI Taxonomy" id="45151"/>
    <lineage>
        <taxon>Eukaryota</taxon>
        <taxon>Fungi</taxon>
        <taxon>Dikarya</taxon>
        <taxon>Ascomycota</taxon>
        <taxon>Pezizomycotina</taxon>
        <taxon>Dothideomycetes</taxon>
        <taxon>Pleosporomycetidae</taxon>
        <taxon>Pleosporales</taxon>
        <taxon>Pleosporineae</taxon>
        <taxon>Pleosporaceae</taxon>
        <taxon>Pyrenophora</taxon>
    </lineage>
</organism>
<dbReference type="Proteomes" id="UP000249757">
    <property type="component" value="Unassembled WGS sequence"/>
</dbReference>
<evidence type="ECO:0000256" key="1">
    <source>
        <dbReference type="SAM" id="MobiDB-lite"/>
    </source>
</evidence>